<evidence type="ECO:0000256" key="4">
    <source>
        <dbReference type="ARBA" id="ARBA00022827"/>
    </source>
</evidence>
<reference evidence="11 12" key="1">
    <citation type="journal article" date="2010" name="ChemBioChem">
        <title>Cloning and characterization of the biosynthetic gene cluster of 16-membered macrolide antibiotic FD-891: involvement of a dual functional cytochrome P450 monooxygenase catalyzing epoxidation and hydroxylation.</title>
        <authorList>
            <person name="Kudo F."/>
            <person name="Motegi A."/>
            <person name="Mizoue K."/>
            <person name="Eguchi T."/>
        </authorList>
    </citation>
    <scope>NUCLEOTIDE SEQUENCE [LARGE SCALE GENOMIC DNA]</scope>
    <source>
        <strain evidence="11 12">A-8890</strain>
    </source>
</reference>
<proteinExistence type="inferred from homology"/>
<dbReference type="InterPro" id="IPR023209">
    <property type="entry name" value="DAO"/>
</dbReference>
<evidence type="ECO:0000256" key="6">
    <source>
        <dbReference type="ARBA" id="ARBA00039101"/>
    </source>
</evidence>
<comment type="cofactor">
    <cofactor evidence="1">
        <name>FAD</name>
        <dbReference type="ChEBI" id="CHEBI:57692"/>
    </cofactor>
</comment>
<reference evidence="11 12" key="2">
    <citation type="journal article" date="2023" name="ChemBioChem">
        <title>Acyltransferase Domain Exchange between Two Independent Type I Polyketide Synthases in the Same Producer Strain of Macrolide Antibiotics.</title>
        <authorList>
            <person name="Kudo F."/>
            <person name="Kishikawa K."/>
            <person name="Tsuboi K."/>
            <person name="Kido T."/>
            <person name="Usui T."/>
            <person name="Hashimoto J."/>
            <person name="Shin-Ya K."/>
            <person name="Miyanaga A."/>
            <person name="Eguchi T."/>
        </authorList>
    </citation>
    <scope>NUCLEOTIDE SEQUENCE [LARGE SCALE GENOMIC DNA]</scope>
    <source>
        <strain evidence="11 12">A-8890</strain>
    </source>
</reference>
<name>A0ABN5VF53_9ACTN</name>
<evidence type="ECO:0000313" key="11">
    <source>
        <dbReference type="EMBL" id="BBC31397.1"/>
    </source>
</evidence>
<evidence type="ECO:0000256" key="9">
    <source>
        <dbReference type="SAM" id="MobiDB-lite"/>
    </source>
</evidence>
<dbReference type="EMBL" id="AP018448">
    <property type="protein sequence ID" value="BBC31397.1"/>
    <property type="molecule type" value="Genomic_DNA"/>
</dbReference>
<evidence type="ECO:0000256" key="1">
    <source>
        <dbReference type="ARBA" id="ARBA00001974"/>
    </source>
</evidence>
<keyword evidence="5" id="KW-0560">Oxidoreductase</keyword>
<dbReference type="SUPFAM" id="SSF51971">
    <property type="entry name" value="Nucleotide-binding domain"/>
    <property type="match status" value="1"/>
</dbReference>
<dbReference type="InterPro" id="IPR006076">
    <property type="entry name" value="FAD-dep_OxRdtase"/>
</dbReference>
<keyword evidence="4" id="KW-0274">FAD</keyword>
<evidence type="ECO:0000256" key="3">
    <source>
        <dbReference type="ARBA" id="ARBA00022630"/>
    </source>
</evidence>
<sequence length="111" mass="11691">MTGDVIVVGGGVVGLTTAVVLTESGSRVWAREPVERTTSAVAGGLCWPYRIEPEAVVGEWAHESLTVYEELAARPYETGVRMVEGVHRDTALDDRGAGAARVPEPRASTAG</sequence>
<keyword evidence="3" id="KW-0285">Flavoprotein</keyword>
<dbReference type="Proteomes" id="UP001321542">
    <property type="component" value="Chromosome"/>
</dbReference>
<dbReference type="PANTHER" id="PTHR11530">
    <property type="entry name" value="D-AMINO ACID OXIDASE"/>
    <property type="match status" value="1"/>
</dbReference>
<gene>
    <name evidence="11" type="ORF">SGFS_026910</name>
</gene>
<dbReference type="Pfam" id="PF01266">
    <property type="entry name" value="DAO"/>
    <property type="match status" value="1"/>
</dbReference>
<evidence type="ECO:0000313" key="12">
    <source>
        <dbReference type="Proteomes" id="UP001321542"/>
    </source>
</evidence>
<evidence type="ECO:0000256" key="5">
    <source>
        <dbReference type="ARBA" id="ARBA00023002"/>
    </source>
</evidence>
<dbReference type="PANTHER" id="PTHR11530:SF11">
    <property type="entry name" value="D-ASPARTATE OXIDASE"/>
    <property type="match status" value="1"/>
</dbReference>
<feature type="domain" description="FAD dependent oxidoreductase" evidence="10">
    <location>
        <begin position="4"/>
        <end position="82"/>
    </location>
</feature>
<comment type="catalytic activity">
    <reaction evidence="8">
        <text>a D-alpha-amino acid + O2 + H2O = a 2-oxocarboxylate + H2O2 + NH4(+)</text>
        <dbReference type="Rhea" id="RHEA:21816"/>
        <dbReference type="ChEBI" id="CHEBI:15377"/>
        <dbReference type="ChEBI" id="CHEBI:15379"/>
        <dbReference type="ChEBI" id="CHEBI:16240"/>
        <dbReference type="ChEBI" id="CHEBI:28938"/>
        <dbReference type="ChEBI" id="CHEBI:35179"/>
        <dbReference type="ChEBI" id="CHEBI:59871"/>
        <dbReference type="EC" id="1.4.3.3"/>
    </reaction>
    <physiologicalReaction direction="left-to-right" evidence="8">
        <dbReference type="Rhea" id="RHEA:21817"/>
    </physiologicalReaction>
</comment>
<comment type="similarity">
    <text evidence="2">Belongs to the DAMOX/DASOX family.</text>
</comment>
<organism evidence="11 12">
    <name type="scientific">Streptomyces graminofaciens</name>
    <dbReference type="NCBI Taxonomy" id="68212"/>
    <lineage>
        <taxon>Bacteria</taxon>
        <taxon>Bacillati</taxon>
        <taxon>Actinomycetota</taxon>
        <taxon>Actinomycetes</taxon>
        <taxon>Kitasatosporales</taxon>
        <taxon>Streptomycetaceae</taxon>
        <taxon>Streptomyces</taxon>
    </lineage>
</organism>
<feature type="region of interest" description="Disordered" evidence="9">
    <location>
        <begin position="91"/>
        <end position="111"/>
    </location>
</feature>
<evidence type="ECO:0000256" key="7">
    <source>
        <dbReference type="ARBA" id="ARBA00039751"/>
    </source>
</evidence>
<evidence type="ECO:0000256" key="8">
    <source>
        <dbReference type="ARBA" id="ARBA00049547"/>
    </source>
</evidence>
<dbReference type="Gene3D" id="3.40.50.720">
    <property type="entry name" value="NAD(P)-binding Rossmann-like Domain"/>
    <property type="match status" value="1"/>
</dbReference>
<protein>
    <recommendedName>
        <fullName evidence="7">D-amino-acid oxidase</fullName>
        <ecNumber evidence="6">1.4.3.3</ecNumber>
    </recommendedName>
</protein>
<keyword evidence="12" id="KW-1185">Reference proteome</keyword>
<accession>A0ABN5VF53</accession>
<evidence type="ECO:0000259" key="10">
    <source>
        <dbReference type="Pfam" id="PF01266"/>
    </source>
</evidence>
<evidence type="ECO:0000256" key="2">
    <source>
        <dbReference type="ARBA" id="ARBA00006730"/>
    </source>
</evidence>
<dbReference type="EC" id="1.4.3.3" evidence="6"/>